<dbReference type="EMBL" id="MW390546">
    <property type="protein sequence ID" value="QQZ47965.1"/>
    <property type="molecule type" value="Genomic_DNA"/>
</dbReference>
<dbReference type="GO" id="GO:0003964">
    <property type="term" value="F:RNA-directed DNA polymerase activity"/>
    <property type="evidence" value="ECO:0007669"/>
    <property type="project" value="UniProtKB-KW"/>
</dbReference>
<evidence type="ECO:0000313" key="2">
    <source>
        <dbReference type="EMBL" id="QQZ47965.1"/>
    </source>
</evidence>
<dbReference type="AlphaFoldDB" id="A0A7U1E327"/>
<evidence type="ECO:0000259" key="1">
    <source>
        <dbReference type="Pfam" id="PF21368"/>
    </source>
</evidence>
<dbReference type="InterPro" id="IPR049030">
    <property type="entry name" value="AI2M-like_HNH"/>
</dbReference>
<organism evidence="2">
    <name type="scientific">Escherichia coli</name>
    <dbReference type="NCBI Taxonomy" id="562"/>
    <lineage>
        <taxon>Bacteria</taxon>
        <taxon>Pseudomonadati</taxon>
        <taxon>Pseudomonadota</taxon>
        <taxon>Gammaproteobacteria</taxon>
        <taxon>Enterobacterales</taxon>
        <taxon>Enterobacteriaceae</taxon>
        <taxon>Escherichia</taxon>
    </lineage>
</organism>
<feature type="domain" description="AI2M/AI1M-like HNH endonuclease" evidence="1">
    <location>
        <begin position="9"/>
        <end position="61"/>
    </location>
</feature>
<dbReference type="Pfam" id="PF21368">
    <property type="entry name" value="AI2M-like_HNH"/>
    <property type="match status" value="1"/>
</dbReference>
<geneLocation type="plasmid" evidence="2">
    <name>pESBL3310-IncF</name>
</geneLocation>
<keyword evidence="2" id="KW-0808">Transferase</keyword>
<dbReference type="RefSeq" id="WP_322968211.1">
    <property type="nucleotide sequence ID" value="NZ_AP027674.1"/>
</dbReference>
<protein>
    <submittedName>
        <fullName evidence="2">Retron-type RNA-directed DNA polymerase</fullName>
        <ecNumber evidence="2">2.7.7.49</ecNumber>
    </submittedName>
</protein>
<proteinExistence type="predicted"/>
<keyword evidence="2" id="KW-0695">RNA-directed DNA polymerase</keyword>
<sequence>MRRLGARICEYCAKTGRCEVHHVRKLKDLKKGRKAGYKPSLWQLMMIARRRKTMILCASCHDKLHSGKLPDLRQEKGRILLQPPVSSGDSAK</sequence>
<keyword evidence="2" id="KW-0548">Nucleotidyltransferase</keyword>
<reference evidence="2" key="1">
    <citation type="journal article" date="2021" name="Sci. Rep.">
        <title>Antibiotic resistance plasmid composition and architecture in Escherichia coli isolates from meat.</title>
        <authorList>
            <person name="Darphorn T.S."/>
            <person name="Bel K."/>
            <person name="Koenders-van Sint Anneland B.B."/>
            <person name="Brul S."/>
            <person name="Ter Kuile B.H."/>
        </authorList>
    </citation>
    <scope>NUCLEOTIDE SEQUENCE</scope>
    <source>
        <strain evidence="2">ESBL3310</strain>
    </source>
</reference>
<accession>A0A7U1E327</accession>
<name>A0A7U1E327_ECOLX</name>
<keyword evidence="2" id="KW-0614">Plasmid</keyword>
<dbReference type="EC" id="2.7.7.49" evidence="2"/>